<dbReference type="AlphaFoldDB" id="A0A8S1JBN9"/>
<dbReference type="Proteomes" id="UP000708148">
    <property type="component" value="Unassembled WGS sequence"/>
</dbReference>
<gene>
    <name evidence="1" type="ORF">OSTQU699_LOCUS8207</name>
</gene>
<evidence type="ECO:0000313" key="2">
    <source>
        <dbReference type="Proteomes" id="UP000708148"/>
    </source>
</evidence>
<accession>A0A8S1JBN9</accession>
<organism evidence="1 2">
    <name type="scientific">Ostreobium quekettii</name>
    <dbReference type="NCBI Taxonomy" id="121088"/>
    <lineage>
        <taxon>Eukaryota</taxon>
        <taxon>Viridiplantae</taxon>
        <taxon>Chlorophyta</taxon>
        <taxon>core chlorophytes</taxon>
        <taxon>Ulvophyceae</taxon>
        <taxon>TCBD clade</taxon>
        <taxon>Bryopsidales</taxon>
        <taxon>Ostreobineae</taxon>
        <taxon>Ostreobiaceae</taxon>
        <taxon>Ostreobium</taxon>
    </lineage>
</organism>
<sequence length="135" mass="14965">MLNESLVDTEIAEQILLLVGPCQLWGRPDVWRGPERIETDVIWPSLQCTAVMVLHCSALSRKCRHARPTQPQDWIKIWMSVTVAVGTAPCKHTYSAISEQGLGEACSVSISKFVDHLCTNLPYPVVSCPHATILL</sequence>
<dbReference type="EMBL" id="CAJHUC010001973">
    <property type="protein sequence ID" value="CAD7702850.1"/>
    <property type="molecule type" value="Genomic_DNA"/>
</dbReference>
<comment type="caution">
    <text evidence="1">The sequence shown here is derived from an EMBL/GenBank/DDBJ whole genome shotgun (WGS) entry which is preliminary data.</text>
</comment>
<protein>
    <submittedName>
        <fullName evidence="1">Uncharacterized protein</fullName>
    </submittedName>
</protein>
<name>A0A8S1JBN9_9CHLO</name>
<proteinExistence type="predicted"/>
<keyword evidence="2" id="KW-1185">Reference proteome</keyword>
<reference evidence="1" key="1">
    <citation type="submission" date="2020-12" db="EMBL/GenBank/DDBJ databases">
        <authorList>
            <person name="Iha C."/>
        </authorList>
    </citation>
    <scope>NUCLEOTIDE SEQUENCE</scope>
</reference>
<evidence type="ECO:0000313" key="1">
    <source>
        <dbReference type="EMBL" id="CAD7702850.1"/>
    </source>
</evidence>